<reference evidence="2" key="1">
    <citation type="submission" date="2022-06" db="EMBL/GenBank/DDBJ databases">
        <title>Natrinema sp. a new haloarchaeum isolate from saline soil.</title>
        <authorList>
            <person name="Strakova D."/>
            <person name="Galisteo C."/>
            <person name="Sanchez-Porro C."/>
            <person name="Ventosa A."/>
        </authorList>
    </citation>
    <scope>NUCLEOTIDE SEQUENCE</scope>
    <source>
        <strain evidence="2">S1CR25-10</strain>
    </source>
</reference>
<organism evidence="2 3">
    <name type="scientific">Natrinema salsiterrestre</name>
    <dbReference type="NCBI Taxonomy" id="2950540"/>
    <lineage>
        <taxon>Archaea</taxon>
        <taxon>Methanobacteriati</taxon>
        <taxon>Methanobacteriota</taxon>
        <taxon>Stenosarchaea group</taxon>
        <taxon>Halobacteria</taxon>
        <taxon>Halobacteriales</taxon>
        <taxon>Natrialbaceae</taxon>
        <taxon>Natrinema</taxon>
    </lineage>
</organism>
<name>A0A9Q4PZ43_9EURY</name>
<dbReference type="AlphaFoldDB" id="A0A9Q4PZ43"/>
<dbReference type="EMBL" id="JAMQOT010000001">
    <property type="protein sequence ID" value="MDF9744120.1"/>
    <property type="molecule type" value="Genomic_DNA"/>
</dbReference>
<feature type="region of interest" description="Disordered" evidence="1">
    <location>
        <begin position="1"/>
        <end position="25"/>
    </location>
</feature>
<evidence type="ECO:0000313" key="3">
    <source>
        <dbReference type="Proteomes" id="UP001154061"/>
    </source>
</evidence>
<comment type="caution">
    <text evidence="2">The sequence shown here is derived from an EMBL/GenBank/DDBJ whole genome shotgun (WGS) entry which is preliminary data.</text>
</comment>
<gene>
    <name evidence="2" type="ORF">NDI89_00835</name>
</gene>
<evidence type="ECO:0000256" key="1">
    <source>
        <dbReference type="SAM" id="MobiDB-lite"/>
    </source>
</evidence>
<accession>A0A9Q4PZ43</accession>
<sequence length="317" mass="33572">MTQRETTETGAEAAVETERREPRAGREYVSRAGRYVRGVIESGVPAGVVGGVSLFRGVRAFRRGDLERSFGHVSLGGVLVAIGLAQRQSSRSHSGDRTAVDQTDVVSTGPDLGDIEERDGRSQGASGEEAGRVAGSSIDIEDAGSSPGLDSDVDATATDRSDVAASGIDEERLADASSEPAEAETEPYERLGAAAFDEHSSEVPVPQRAFNRNILSLNSEAFWGIRDGDDAVFASQEFDLMRDGDEIRYVASSEIDGDRTLTIPDAVLDHWDIVAGGGMAVAGGDDIAFVTSDSLQADGQVRLVPERWIEDVLGDGE</sequence>
<proteinExistence type="predicted"/>
<evidence type="ECO:0000313" key="2">
    <source>
        <dbReference type="EMBL" id="MDF9744120.1"/>
    </source>
</evidence>
<protein>
    <submittedName>
        <fullName evidence="2">Uncharacterized protein</fullName>
    </submittedName>
</protein>
<dbReference type="RefSeq" id="WP_277519591.1">
    <property type="nucleotide sequence ID" value="NZ_JAMQOT010000001.1"/>
</dbReference>
<keyword evidence="3" id="KW-1185">Reference proteome</keyword>
<feature type="region of interest" description="Disordered" evidence="1">
    <location>
        <begin position="87"/>
        <end position="187"/>
    </location>
</feature>
<dbReference type="Proteomes" id="UP001154061">
    <property type="component" value="Unassembled WGS sequence"/>
</dbReference>
<feature type="compositionally biased region" description="Basic and acidic residues" evidence="1">
    <location>
        <begin position="16"/>
        <end position="25"/>
    </location>
</feature>